<reference evidence="1" key="1">
    <citation type="submission" date="2020-08" db="EMBL/GenBank/DDBJ databases">
        <title>Multicomponent nature underlies the extraordinary mechanical properties of spider dragline silk.</title>
        <authorList>
            <person name="Kono N."/>
            <person name="Nakamura H."/>
            <person name="Mori M."/>
            <person name="Yoshida Y."/>
            <person name="Ohtoshi R."/>
            <person name="Malay A.D."/>
            <person name="Moran D.A.P."/>
            <person name="Tomita M."/>
            <person name="Numata K."/>
            <person name="Arakawa K."/>
        </authorList>
    </citation>
    <scope>NUCLEOTIDE SEQUENCE</scope>
</reference>
<evidence type="ECO:0000313" key="1">
    <source>
        <dbReference type="EMBL" id="GFX94823.1"/>
    </source>
</evidence>
<gene>
    <name evidence="1" type="primary">RTase_45</name>
    <name evidence="1" type="ORF">TNCV_2378961</name>
</gene>
<name>A0A8X6RGY3_TRICX</name>
<organism evidence="1 2">
    <name type="scientific">Trichonephila clavipes</name>
    <name type="common">Golden silk orbweaver</name>
    <name type="synonym">Nephila clavipes</name>
    <dbReference type="NCBI Taxonomy" id="2585209"/>
    <lineage>
        <taxon>Eukaryota</taxon>
        <taxon>Metazoa</taxon>
        <taxon>Ecdysozoa</taxon>
        <taxon>Arthropoda</taxon>
        <taxon>Chelicerata</taxon>
        <taxon>Arachnida</taxon>
        <taxon>Araneae</taxon>
        <taxon>Araneomorphae</taxon>
        <taxon>Entelegynae</taxon>
        <taxon>Araneoidea</taxon>
        <taxon>Nephilidae</taxon>
        <taxon>Trichonephila</taxon>
    </lineage>
</organism>
<keyword evidence="2" id="KW-1185">Reference proteome</keyword>
<proteinExistence type="predicted"/>
<keyword evidence="1" id="KW-0548">Nucleotidyltransferase</keyword>
<evidence type="ECO:0000313" key="2">
    <source>
        <dbReference type="Proteomes" id="UP000887159"/>
    </source>
</evidence>
<accession>A0A8X6RGY3</accession>
<sequence>MSRKFLFAIFKVLQGIEKPKLVKKMRSGDLLVETKSSIQSNSYLSAKTFLDSPLLVIPHKSLNSSRGVISEPGLLRTSEGKILE</sequence>
<dbReference type="AlphaFoldDB" id="A0A8X6RGY3"/>
<dbReference type="Proteomes" id="UP000887159">
    <property type="component" value="Unassembled WGS sequence"/>
</dbReference>
<dbReference type="EMBL" id="BMAU01021181">
    <property type="protein sequence ID" value="GFX94823.1"/>
    <property type="molecule type" value="Genomic_DNA"/>
</dbReference>
<protein>
    <submittedName>
        <fullName evidence="1">Putative RNA-directed DNA polymerase from transposon BS</fullName>
    </submittedName>
</protein>
<dbReference type="GO" id="GO:0003964">
    <property type="term" value="F:RNA-directed DNA polymerase activity"/>
    <property type="evidence" value="ECO:0007669"/>
    <property type="project" value="UniProtKB-KW"/>
</dbReference>
<comment type="caution">
    <text evidence="1">The sequence shown here is derived from an EMBL/GenBank/DDBJ whole genome shotgun (WGS) entry which is preliminary data.</text>
</comment>
<keyword evidence="1" id="KW-0808">Transferase</keyword>
<keyword evidence="1" id="KW-0695">RNA-directed DNA polymerase</keyword>